<reference evidence="3 4" key="1">
    <citation type="submission" date="2017-11" db="EMBL/GenBank/DDBJ databases">
        <title>Complete genome sequence of Sphingomonas sp. Strain Cra20, a psychrotolerant potential plant growth promoting rhizobacteria.</title>
        <authorList>
            <person name="Luo Y."/>
        </authorList>
    </citation>
    <scope>NUCLEOTIDE SEQUENCE [LARGE SCALE GENOMIC DNA]</scope>
    <source>
        <strain evidence="3 4">Cra20</strain>
    </source>
</reference>
<dbReference type="InterPro" id="IPR006315">
    <property type="entry name" value="OM_autotransptr_brl_dom"/>
</dbReference>
<organism evidence="3 4">
    <name type="scientific">Sphingomonas psychrotolerans</name>
    <dbReference type="NCBI Taxonomy" id="1327635"/>
    <lineage>
        <taxon>Bacteria</taxon>
        <taxon>Pseudomonadati</taxon>
        <taxon>Pseudomonadota</taxon>
        <taxon>Alphaproteobacteria</taxon>
        <taxon>Sphingomonadales</taxon>
        <taxon>Sphingomonadaceae</taxon>
        <taxon>Sphingomonas</taxon>
    </lineage>
</organism>
<dbReference type="Gene3D" id="2.40.128.130">
    <property type="entry name" value="Autotransporter beta-domain"/>
    <property type="match status" value="1"/>
</dbReference>
<dbReference type="SUPFAM" id="SSF51126">
    <property type="entry name" value="Pectin lyase-like"/>
    <property type="match status" value="3"/>
</dbReference>
<keyword evidence="4" id="KW-1185">Reference proteome</keyword>
<dbReference type="EMBL" id="CP024923">
    <property type="protein sequence ID" value="ATY32560.1"/>
    <property type="molecule type" value="Genomic_DNA"/>
</dbReference>
<dbReference type="InterPro" id="IPR005546">
    <property type="entry name" value="Autotransporte_beta"/>
</dbReference>
<sequence length="1501" mass="144077">MTVDGAGSALTFAKDLVLGFSGGAGILTIQNGGNVANQNGTLGSQPGSVGTAHVAGAGSTWTHAGNLVVGHHAAGTLVVSSGGMVASTSGIVGRFDDSIGMITVTGAGSAWTNSADLTVGGDGPGTLTIANGGSVSAGGMVTLAANVGSSGDLNIGGSVGAAATGAGALGAANVHFGAGAGRINFNHTGANFAFSAAMSGAGTLNHLAGATHLTGDSSGYTGPTHVLGGTLLVDGKLGGGAVDVQTGGTLSGIGMIGGTVTIASGGTLSGLQGQMLTVQNLDLAGGVNVDVTLSTPGGAALFHITNDLTLDGTLNITSGGIFGPGIYSLMTYGGALTDNGLDVGTTPSGTTTNDFAVQTAVAGQVNLISTALPNLGFWDGDAAGSADNNAIDGGSGVWSATSTNWTDFNGTINGVMHPQPGFVIFQGLAGTVTADASAGVIAVTGMQFASDGYQINGAPITLADANSIIRVGDGSAAGANFTATIGSVLTGTGGLNKTDLGTLILTADNDYAGGTTITGGTLQLGNGGTSGSVTGDIVDNGTLIFNRSDLTTFAGAISGAGTIRQSGTGTTNLTGNSGAFTGMITVNGGGLGIMSGGALNAGSFYAALDAGSTGAVAVDGVGSSLTSTGPLVIGAGGAGTLTVGNGATVSDNQAFVGYLAGSSGTATVDGAGSIWATTNDLTIGSAGSGTLNIANGGSVTSASGNLGAAAGAQGTVTVSGAGSSWINSGEIGIGGSGTGVLTIGNGGKVRSDFGSLGVNVGAIGTAAVNGAGSIWTNTDDLIVGARGTGTLTIANGGAASNIDGVLGHDPGASGSVTVDGVGSTWTNSGNVFVGGSGVGTLNIVNGGAVSGVIGNLGFGAGSIGTATVDGVGSTWTNTGNLNVGADGSGTLTIANDGAVSAGEAFVVAGNAGSTGVLNIGAAAGSPAAGAGALNAANLQFGNGSGVVNFNHNATNYLFATNMAGAGTINQLAGNTNLTGSSNGFVGAVNVKGGRLAVNGSLAGGQVTVSNGATLGGNGVIGSLTAQSGSIIAPGNSIGTLNVAGNASFASGSTYQVELTSTGLSDLINVAGATSIANGARLSVVKTDAAPYVLGTHYTVLKAAGGVTGSYTFDNLQLTNFIGLVAGADASSVYLDVAKTKTFGSAGATPNETATGQGLDSLPLTSVLVGAVANLPTDAAAQGAFNQLSGEIHASMASGMVEDGRIVRESMLDRLRGSIDSLPATADGRVSVWGRGFGSRGRLGGDGNAASIKHDDSGFLMGVDGMVGSDWRIGFVGGYSHSTVQDAARASSGKSDNYHVGVYGGAQLGKLGLRSGLAYTLHDVTTTRAVAFAGISDALRGEYQARTTQAFGEIAYALPMGKASLEPFANLAYVDHGAGGFAEKGGAAALSGKGGQANVTFSTAGLRGVSQFELGGGALVKARGAIGWRHAFGDVAPEATMAFMGGSSFDIGGAPIVREGAVIDLGADVELSDKTNLGLSYGGQFGSGSSSNSLRATLAVKF</sequence>
<dbReference type="InterPro" id="IPR036709">
    <property type="entry name" value="Autotransporte_beta_dom_sf"/>
</dbReference>
<dbReference type="PROSITE" id="PS51208">
    <property type="entry name" value="AUTOTRANSPORTER"/>
    <property type="match status" value="1"/>
</dbReference>
<evidence type="ECO:0000313" key="3">
    <source>
        <dbReference type="EMBL" id="ATY32560.1"/>
    </source>
</evidence>
<dbReference type="KEGG" id="sphc:CVN68_11720"/>
<protein>
    <submittedName>
        <fullName evidence="3">Autotransporter outer membrane beta-barrel domain-containing protein</fullName>
    </submittedName>
</protein>
<name>A0A2K8MF91_9SPHN</name>
<evidence type="ECO:0000313" key="4">
    <source>
        <dbReference type="Proteomes" id="UP000229081"/>
    </source>
</evidence>
<evidence type="ECO:0000259" key="2">
    <source>
        <dbReference type="PROSITE" id="PS51208"/>
    </source>
</evidence>
<dbReference type="InterPro" id="IPR013425">
    <property type="entry name" value="Autotrns_rpt"/>
</dbReference>
<dbReference type="SMART" id="SM00869">
    <property type="entry name" value="Autotransporter"/>
    <property type="match status" value="1"/>
</dbReference>
<dbReference type="InterPro" id="IPR011050">
    <property type="entry name" value="Pectin_lyase_fold/virulence"/>
</dbReference>
<dbReference type="SUPFAM" id="SSF103515">
    <property type="entry name" value="Autotransporter"/>
    <property type="match status" value="1"/>
</dbReference>
<gene>
    <name evidence="3" type="ORF">CVN68_11720</name>
</gene>
<proteinExistence type="predicted"/>
<evidence type="ECO:0000256" key="1">
    <source>
        <dbReference type="ARBA" id="ARBA00022729"/>
    </source>
</evidence>
<dbReference type="Pfam" id="PF12951">
    <property type="entry name" value="PATR"/>
    <property type="match status" value="4"/>
</dbReference>
<dbReference type="OrthoDB" id="7195851at2"/>
<accession>A0A2K8MF91</accession>
<dbReference type="NCBIfam" id="TIGR04393">
    <property type="entry name" value="rpt_T5SS_PEPC"/>
    <property type="match status" value="9"/>
</dbReference>
<feature type="domain" description="Autotransporter" evidence="2">
    <location>
        <begin position="1224"/>
        <end position="1501"/>
    </location>
</feature>
<dbReference type="NCBIfam" id="TIGR02601">
    <property type="entry name" value="autotrns_rpt"/>
    <property type="match status" value="2"/>
</dbReference>
<keyword evidence="1" id="KW-0732">Signal</keyword>
<dbReference type="InterPro" id="IPR030895">
    <property type="entry name" value="T5SS_PEPC_rpt"/>
</dbReference>
<dbReference type="NCBIfam" id="TIGR01414">
    <property type="entry name" value="autotrans_barl"/>
    <property type="match status" value="1"/>
</dbReference>
<dbReference type="GO" id="GO:0019867">
    <property type="term" value="C:outer membrane"/>
    <property type="evidence" value="ECO:0007669"/>
    <property type="project" value="InterPro"/>
</dbReference>
<dbReference type="Proteomes" id="UP000229081">
    <property type="component" value="Chromosome"/>
</dbReference>
<dbReference type="Pfam" id="PF03797">
    <property type="entry name" value="Autotransporter"/>
    <property type="match status" value="1"/>
</dbReference>